<protein>
    <recommendedName>
        <fullName evidence="3">RRM domain-containing protein</fullName>
    </recommendedName>
</protein>
<feature type="region of interest" description="Disordered" evidence="2">
    <location>
        <begin position="1"/>
        <end position="145"/>
    </location>
</feature>
<dbReference type="VEuPathDB" id="FungiDB:PMAA_004050"/>
<feature type="region of interest" description="Disordered" evidence="2">
    <location>
        <begin position="175"/>
        <end position="246"/>
    </location>
</feature>
<dbReference type="InterPro" id="IPR000504">
    <property type="entry name" value="RRM_dom"/>
</dbReference>
<keyword evidence="5" id="KW-1185">Reference proteome</keyword>
<dbReference type="HOGENOM" id="CLU_427095_0_0_1"/>
<name>B6QT72_TALMQ</name>
<gene>
    <name evidence="4" type="ORF">PMAA_004050</name>
</gene>
<dbReference type="InterPro" id="IPR012677">
    <property type="entry name" value="Nucleotide-bd_a/b_plait_sf"/>
</dbReference>
<sequence length="651" mass="73379">MPSSIRYPVEAFVPQANGSGTTAPQQQQTPIRNRPLAPTPRPPVEMPATNGSGRVFSSIFQRNRPGTPAPQQREDMQTGGSPRTPTPRQQQEVQTQRSGSVTPVPRQQEELRTPRNVPRTDTPRPQQIPMQNGNGSQSAHASREPPCNYPLLMNIESQTYIRFEEAARFFAQQSNNAAPLPPHPHQPNGHHRNWAPHSNGHNDPFPPQPNGHGDQDSVSGELIFRPQTAPPPPMLPPEGLPGRSRSDTIRSEYAFPFPLPYYQLGNNQYCLDDYYPTDQYYQPNGQVPYLVKQFALTVPPVSWCAPAYLRKTAPKKLDDPEAKLFVGDLPIRMTTEALGDALGKRFSPFGDCKVNVTWRLKGGTDGTVRSLPTGWIQYKNVFEAAKALDVAKEQGFAIGNRPMRIDRADGKRICRMWPSNPHATPGLDDFKNAIRQYVHHTSLDSAYLMLCHVSDKVEMVDKNYGGRIFTVPSVGIVFRWVEDANYSEQKFSEFTHKFRLKIEHVNSGVPRWREGPVSVRVLDALMLDTGEKWQEELTLSRRRLQSNGENFPGGKMANYPDRISKKLIPRSILEHPRLKKDILDFDPVDSLEWLNLHREPPTALARAINTKKMRQINGHTNGHCKAEVNHETNSQAEDSINGETDQYTKDA</sequence>
<dbReference type="GO" id="GO:0003723">
    <property type="term" value="F:RNA binding"/>
    <property type="evidence" value="ECO:0007669"/>
    <property type="project" value="UniProtKB-UniRule"/>
</dbReference>
<evidence type="ECO:0000256" key="2">
    <source>
        <dbReference type="SAM" id="MobiDB-lite"/>
    </source>
</evidence>
<evidence type="ECO:0000259" key="3">
    <source>
        <dbReference type="PROSITE" id="PS50102"/>
    </source>
</evidence>
<feature type="compositionally biased region" description="Polar residues" evidence="2">
    <location>
        <begin position="631"/>
        <end position="645"/>
    </location>
</feature>
<dbReference type="PROSITE" id="PS50102">
    <property type="entry name" value="RRM"/>
    <property type="match status" value="1"/>
</dbReference>
<dbReference type="PhylomeDB" id="B6QT72"/>
<feature type="compositionally biased region" description="Polar residues" evidence="2">
    <location>
        <begin position="123"/>
        <end position="140"/>
    </location>
</feature>
<dbReference type="Proteomes" id="UP000001294">
    <property type="component" value="Unassembled WGS sequence"/>
</dbReference>
<dbReference type="Gene3D" id="3.30.70.330">
    <property type="match status" value="1"/>
</dbReference>
<feature type="domain" description="RRM" evidence="3">
    <location>
        <begin position="322"/>
        <end position="410"/>
    </location>
</feature>
<evidence type="ECO:0000313" key="4">
    <source>
        <dbReference type="EMBL" id="EEA19620.1"/>
    </source>
</evidence>
<feature type="compositionally biased region" description="Polar residues" evidence="2">
    <location>
        <begin position="78"/>
        <end position="101"/>
    </location>
</feature>
<evidence type="ECO:0000313" key="5">
    <source>
        <dbReference type="Proteomes" id="UP000001294"/>
    </source>
</evidence>
<keyword evidence="1" id="KW-0694">RNA-binding</keyword>
<proteinExistence type="predicted"/>
<feature type="compositionally biased region" description="Polar residues" evidence="2">
    <location>
        <begin position="16"/>
        <end position="31"/>
    </location>
</feature>
<accession>B6QT72</accession>
<reference evidence="5" key="1">
    <citation type="journal article" date="2015" name="Genome Announc.">
        <title>Genome sequence of the AIDS-associated pathogen Penicillium marneffei (ATCC18224) and its near taxonomic relative Talaromyces stipitatus (ATCC10500).</title>
        <authorList>
            <person name="Nierman W.C."/>
            <person name="Fedorova-Abrams N.D."/>
            <person name="Andrianopoulos A."/>
        </authorList>
    </citation>
    <scope>NUCLEOTIDE SEQUENCE [LARGE SCALE GENOMIC DNA]</scope>
    <source>
        <strain evidence="5">ATCC 18224 / CBS 334.59 / QM 7333</strain>
    </source>
</reference>
<dbReference type="AlphaFoldDB" id="B6QT72"/>
<dbReference type="OrthoDB" id="4226546at2759"/>
<evidence type="ECO:0000256" key="1">
    <source>
        <dbReference type="PROSITE-ProRule" id="PRU00176"/>
    </source>
</evidence>
<dbReference type="SUPFAM" id="SSF54928">
    <property type="entry name" value="RNA-binding domain, RBD"/>
    <property type="match status" value="1"/>
</dbReference>
<dbReference type="InterPro" id="IPR035979">
    <property type="entry name" value="RBD_domain_sf"/>
</dbReference>
<dbReference type="SMART" id="SM00360">
    <property type="entry name" value="RRM"/>
    <property type="match status" value="1"/>
</dbReference>
<organism evidence="4 5">
    <name type="scientific">Talaromyces marneffei (strain ATCC 18224 / CBS 334.59 / QM 7333)</name>
    <name type="common">Penicillium marneffei</name>
    <dbReference type="NCBI Taxonomy" id="441960"/>
    <lineage>
        <taxon>Eukaryota</taxon>
        <taxon>Fungi</taxon>
        <taxon>Dikarya</taxon>
        <taxon>Ascomycota</taxon>
        <taxon>Pezizomycotina</taxon>
        <taxon>Eurotiomycetes</taxon>
        <taxon>Eurotiomycetidae</taxon>
        <taxon>Eurotiales</taxon>
        <taxon>Trichocomaceae</taxon>
        <taxon>Talaromyces</taxon>
        <taxon>Talaromyces sect. Talaromyces</taxon>
    </lineage>
</organism>
<feature type="region of interest" description="Disordered" evidence="2">
    <location>
        <begin position="620"/>
        <end position="651"/>
    </location>
</feature>
<feature type="compositionally biased region" description="Pro residues" evidence="2">
    <location>
        <begin position="228"/>
        <end position="239"/>
    </location>
</feature>
<dbReference type="EMBL" id="DS995905">
    <property type="protein sequence ID" value="EEA19620.1"/>
    <property type="molecule type" value="Genomic_DNA"/>
</dbReference>